<evidence type="ECO:0000259" key="6">
    <source>
        <dbReference type="Pfam" id="PF14737"/>
    </source>
</evidence>
<evidence type="ECO:0000256" key="5">
    <source>
        <dbReference type="SAM" id="MobiDB-lite"/>
    </source>
</evidence>
<organism evidence="8">
    <name type="scientific">Pyramimonas obovata</name>
    <dbReference type="NCBI Taxonomy" id="1411642"/>
    <lineage>
        <taxon>Eukaryota</taxon>
        <taxon>Viridiplantae</taxon>
        <taxon>Chlorophyta</taxon>
        <taxon>Pyramimonadophyceae</taxon>
        <taxon>Pyramimonadales</taxon>
        <taxon>Pyramimonadaceae</taxon>
        <taxon>Pyramimonas</taxon>
        <taxon>Pyramimonas incertae sedis</taxon>
    </lineage>
</organism>
<dbReference type="Pfam" id="PF14737">
    <property type="entry name" value="DUF4470"/>
    <property type="match status" value="1"/>
</dbReference>
<protein>
    <submittedName>
        <fullName evidence="8">Uncharacterized protein</fullName>
    </submittedName>
</protein>
<dbReference type="InterPro" id="IPR039304">
    <property type="entry name" value="DNAAF3"/>
</dbReference>
<dbReference type="InterPro" id="IPR028235">
    <property type="entry name" value="DNAAF3_C"/>
</dbReference>
<feature type="compositionally biased region" description="Acidic residues" evidence="5">
    <location>
        <begin position="366"/>
        <end position="382"/>
    </location>
</feature>
<feature type="region of interest" description="Disordered" evidence="5">
    <location>
        <begin position="345"/>
        <end position="384"/>
    </location>
</feature>
<feature type="domain" description="Dynein assembly factor 3 C-terminal" evidence="7">
    <location>
        <begin position="160"/>
        <end position="487"/>
    </location>
</feature>
<gene>
    <name evidence="8" type="ORF">POBO1169_LOCUS18411</name>
</gene>
<dbReference type="Pfam" id="PF14740">
    <property type="entry name" value="DUF4471"/>
    <property type="match status" value="1"/>
</dbReference>
<evidence type="ECO:0000256" key="2">
    <source>
        <dbReference type="ARBA" id="ARBA00010449"/>
    </source>
</evidence>
<evidence type="ECO:0000259" key="7">
    <source>
        <dbReference type="Pfam" id="PF14740"/>
    </source>
</evidence>
<comment type="similarity">
    <text evidence="2">Belongs to the DNAAF3 family.</text>
</comment>
<sequence length="510" mass="58431">MGTQRKDENHVHNFWGLSAPLDFKYLSSASRTLQAAMEDGLNLGADQSDKLAVLQVAPSDPRHTLLTMARAWRRQPEREVQMTVWESSCESLARHMVLISIILDTDLTPRERMEVFLEVYGNIKIRDKTAEYLEERGKMLGSVVLDSSFNEKDGVFNRLFDFSQLKYKEKDELVEVLRSYSRKQDFNMDAAWDWRCRKFYGERYDHLKNLVDWDYHMRLAETGATIVHFVQFREYRKTGIAFEIRDSRFTEPNRTLLSTAYGRTFEFTDRLGEKRGRSVSTRGLYTDMQCSPYLAFGVESDAKDLFRKANKEHIKTAVDVTEFNMESLIHEMYMNEKHKYIPSESERARYGTGEGEEQNASLSSVAEEEEGGDDKDPSEDPDEVAKKLKEEAAARAQSTAGRFRITLATGDLAKNVFNKNANKGAFDVIGLGCWMVHRLQDGLDKLAKPNGVLAVEDARYMLSITKEQAALFDTRVDELAKENGWSRLGDLDEIPPVHHIFTLAGKKDSQ</sequence>
<dbReference type="AlphaFoldDB" id="A0A7S0WW51"/>
<proteinExistence type="inferred from homology"/>
<comment type="subcellular location">
    <subcellularLocation>
        <location evidence="1">Cytoplasm</location>
    </subcellularLocation>
</comment>
<dbReference type="EMBL" id="HBFA01036835">
    <property type="protein sequence ID" value="CAD8687968.1"/>
    <property type="molecule type" value="Transcribed_RNA"/>
</dbReference>
<evidence type="ECO:0000256" key="4">
    <source>
        <dbReference type="ARBA" id="ARBA00022794"/>
    </source>
</evidence>
<name>A0A7S0WW51_9CHLO</name>
<evidence type="ECO:0000313" key="8">
    <source>
        <dbReference type="EMBL" id="CAD8687968.1"/>
    </source>
</evidence>
<reference evidence="8" key="1">
    <citation type="submission" date="2021-01" db="EMBL/GenBank/DDBJ databases">
        <authorList>
            <person name="Corre E."/>
            <person name="Pelletier E."/>
            <person name="Niang G."/>
            <person name="Scheremetjew M."/>
            <person name="Finn R."/>
            <person name="Kale V."/>
            <person name="Holt S."/>
            <person name="Cochrane G."/>
            <person name="Meng A."/>
            <person name="Brown T."/>
            <person name="Cohen L."/>
        </authorList>
    </citation>
    <scope>NUCLEOTIDE SEQUENCE</scope>
    <source>
        <strain evidence="8">CCMP722</strain>
    </source>
</reference>
<dbReference type="InterPro" id="IPR027974">
    <property type="entry name" value="DUF4470"/>
</dbReference>
<dbReference type="GO" id="GO:0070286">
    <property type="term" value="P:axonemal dynein complex assembly"/>
    <property type="evidence" value="ECO:0007669"/>
    <property type="project" value="InterPro"/>
</dbReference>
<dbReference type="GO" id="GO:0005737">
    <property type="term" value="C:cytoplasm"/>
    <property type="evidence" value="ECO:0007669"/>
    <property type="project" value="UniProtKB-SubCell"/>
</dbReference>
<evidence type="ECO:0000256" key="1">
    <source>
        <dbReference type="ARBA" id="ARBA00004496"/>
    </source>
</evidence>
<keyword evidence="4" id="KW-0970">Cilium biogenesis/degradation</keyword>
<dbReference type="PANTHER" id="PTHR22118:SF14">
    <property type="entry name" value="DYNEIN AXONEMAL ASSEMBLY FACTOR 3"/>
    <property type="match status" value="1"/>
</dbReference>
<dbReference type="GO" id="GO:0044458">
    <property type="term" value="P:motile cilium assembly"/>
    <property type="evidence" value="ECO:0007669"/>
    <property type="project" value="TreeGrafter"/>
</dbReference>
<feature type="domain" description="DUF4470" evidence="6">
    <location>
        <begin position="14"/>
        <end position="124"/>
    </location>
</feature>
<accession>A0A7S0WW51</accession>
<keyword evidence="3" id="KW-0963">Cytoplasm</keyword>
<dbReference type="PANTHER" id="PTHR22118">
    <property type="entry name" value="DYNEIN ASSEMBLY FACTOR 3, AXONEMAL"/>
    <property type="match status" value="1"/>
</dbReference>
<evidence type="ECO:0000256" key="3">
    <source>
        <dbReference type="ARBA" id="ARBA00022490"/>
    </source>
</evidence>